<evidence type="ECO:0000313" key="2">
    <source>
        <dbReference type="Proteomes" id="UP000680865"/>
    </source>
</evidence>
<dbReference type="RefSeq" id="WP_212997515.1">
    <property type="nucleotide sequence ID" value="NZ_BAAATW010000008.1"/>
</dbReference>
<accession>A0A919VPR8</accession>
<sequence length="64" mass="6824">MEFDELDVVALAADLPAEGLKAGAVGTIVDIFRDPELAYEVEFTDDDGATLSLTTLTPEQVRPA</sequence>
<gene>
    <name evidence="1" type="ORF">Aco04nite_26410</name>
</gene>
<dbReference type="InterPro" id="IPR032568">
    <property type="entry name" value="DUF4926"/>
</dbReference>
<comment type="caution">
    <text evidence="1">The sequence shown here is derived from an EMBL/GenBank/DDBJ whole genome shotgun (WGS) entry which is preliminary data.</text>
</comment>
<protein>
    <recommendedName>
        <fullName evidence="3">DUF4926 domain-containing protein</fullName>
    </recommendedName>
</protein>
<evidence type="ECO:0000313" key="1">
    <source>
        <dbReference type="EMBL" id="GIM71666.1"/>
    </source>
</evidence>
<name>A0A919VPR8_9ACTN</name>
<organism evidence="1 2">
    <name type="scientific">Winogradskya consettensis</name>
    <dbReference type="NCBI Taxonomy" id="113560"/>
    <lineage>
        <taxon>Bacteria</taxon>
        <taxon>Bacillati</taxon>
        <taxon>Actinomycetota</taxon>
        <taxon>Actinomycetes</taxon>
        <taxon>Micromonosporales</taxon>
        <taxon>Micromonosporaceae</taxon>
        <taxon>Winogradskya</taxon>
    </lineage>
</organism>
<dbReference type="EMBL" id="BOQP01000011">
    <property type="protein sequence ID" value="GIM71666.1"/>
    <property type="molecule type" value="Genomic_DNA"/>
</dbReference>
<reference evidence="1" key="1">
    <citation type="submission" date="2021-03" db="EMBL/GenBank/DDBJ databases">
        <title>Whole genome shotgun sequence of Actinoplanes consettensis NBRC 14913.</title>
        <authorList>
            <person name="Komaki H."/>
            <person name="Tamura T."/>
        </authorList>
    </citation>
    <scope>NUCLEOTIDE SEQUENCE</scope>
    <source>
        <strain evidence="1">NBRC 14913</strain>
    </source>
</reference>
<keyword evidence="2" id="KW-1185">Reference proteome</keyword>
<dbReference type="Pfam" id="PF16277">
    <property type="entry name" value="DUF4926"/>
    <property type="match status" value="1"/>
</dbReference>
<dbReference type="Proteomes" id="UP000680865">
    <property type="component" value="Unassembled WGS sequence"/>
</dbReference>
<dbReference type="AlphaFoldDB" id="A0A919VPR8"/>
<evidence type="ECO:0008006" key="3">
    <source>
        <dbReference type="Google" id="ProtNLM"/>
    </source>
</evidence>
<proteinExistence type="predicted"/>